<dbReference type="AlphaFoldDB" id="A0A099D2Z4"/>
<dbReference type="HOGENOM" id="CLU_155659_2_2_11"/>
<dbReference type="RefSeq" id="WP_043575497.1">
    <property type="nucleotide sequence ID" value="NZ_CP022752.1"/>
</dbReference>
<protein>
    <submittedName>
        <fullName evidence="1">Uncharacterized protein</fullName>
    </submittedName>
</protein>
<name>A0A099D2Z4_9ACTN</name>
<dbReference type="SUPFAM" id="SSF158997">
    <property type="entry name" value="Trm112p-like"/>
    <property type="match status" value="1"/>
</dbReference>
<evidence type="ECO:0000313" key="2">
    <source>
        <dbReference type="EMBL" id="KGI80508.1"/>
    </source>
</evidence>
<evidence type="ECO:0000313" key="4">
    <source>
        <dbReference type="Proteomes" id="UP000215043"/>
    </source>
</evidence>
<keyword evidence="3" id="KW-1185">Reference proteome</keyword>
<reference evidence="1 4" key="2">
    <citation type="submission" date="2017-08" db="EMBL/GenBank/DDBJ databases">
        <title>The complete genome sequence of moderately halophilic actinomycete Actinopolyspora erythraea YIM 90600, the producer of novel erythromycin, novel actinopolysporins A-C and tubercidin.</title>
        <authorList>
            <person name="Yin M."/>
            <person name="Tang S."/>
        </authorList>
    </citation>
    <scope>NUCLEOTIDE SEQUENCE [LARGE SCALE GENOMIC DNA]</scope>
    <source>
        <strain evidence="1 4">YIM 90600</strain>
    </source>
</reference>
<dbReference type="OrthoDB" id="9812205at2"/>
<evidence type="ECO:0000313" key="3">
    <source>
        <dbReference type="Proteomes" id="UP000029737"/>
    </source>
</evidence>
<proteinExistence type="predicted"/>
<dbReference type="Gene3D" id="2.20.25.10">
    <property type="match status" value="1"/>
</dbReference>
<evidence type="ECO:0000313" key="1">
    <source>
        <dbReference type="EMBL" id="ASU77651.1"/>
    </source>
</evidence>
<dbReference type="EMBL" id="CP022752">
    <property type="protein sequence ID" value="ASU77651.1"/>
    <property type="molecule type" value="Genomic_DNA"/>
</dbReference>
<dbReference type="eggNOG" id="COG2835">
    <property type="taxonomic scope" value="Bacteria"/>
</dbReference>
<gene>
    <name evidence="1" type="ORF">CDG81_04250</name>
    <name evidence="2" type="ORF">IL38_16680</name>
</gene>
<dbReference type="Pfam" id="PF03966">
    <property type="entry name" value="Trm112p"/>
    <property type="match status" value="1"/>
</dbReference>
<dbReference type="Proteomes" id="UP000029737">
    <property type="component" value="Unassembled WGS sequence"/>
</dbReference>
<organism evidence="1 4">
    <name type="scientific">Actinopolyspora erythraea</name>
    <dbReference type="NCBI Taxonomy" id="414996"/>
    <lineage>
        <taxon>Bacteria</taxon>
        <taxon>Bacillati</taxon>
        <taxon>Actinomycetota</taxon>
        <taxon>Actinomycetes</taxon>
        <taxon>Actinopolysporales</taxon>
        <taxon>Actinopolysporaceae</taxon>
        <taxon>Actinopolyspora</taxon>
    </lineage>
</organism>
<accession>A0A099D2Z4</accession>
<dbReference type="Proteomes" id="UP000215043">
    <property type="component" value="Chromosome"/>
</dbReference>
<dbReference type="KEGG" id="aey:CDG81_04250"/>
<dbReference type="InterPro" id="IPR005651">
    <property type="entry name" value="Trm112-like"/>
</dbReference>
<sequence length="75" mass="7829">MSVAIDPELREILVCPCPRNAPLEDGLPGDPDAEYLTCASCGRGFPVRDGIPVLLLEEAVPGPEVDPAPDESGEG</sequence>
<dbReference type="EMBL" id="JPMV01000031">
    <property type="protein sequence ID" value="KGI80508.1"/>
    <property type="molecule type" value="Genomic_DNA"/>
</dbReference>
<reference evidence="2 3" key="1">
    <citation type="journal article" date="2014" name="PLoS ONE">
        <title>Identification and Characterization of a New Erythromycin Biosynthetic Gene Cluster in Actinopolyspora erythraea YIM90600, a Novel Erythronolide-Producing Halophilic Actinomycete Isolated from Salt Field.</title>
        <authorList>
            <person name="Chen D."/>
            <person name="Feng J."/>
            <person name="Huang L."/>
            <person name="Zhang Q."/>
            <person name="Wu J."/>
            <person name="Zhu X."/>
            <person name="Duan Y."/>
            <person name="Xu Z."/>
        </authorList>
    </citation>
    <scope>NUCLEOTIDE SEQUENCE [LARGE SCALE GENOMIC DNA]</scope>
    <source>
        <strain evidence="2 3">YIM90600</strain>
    </source>
</reference>